<gene>
    <name evidence="2" type="ORF">JZ751_024351</name>
</gene>
<name>A0A8T2NJ20_9TELE</name>
<sequence length="122" mass="13431">MLRPSPPPRGVVSSIMAESLPLWLELNCELQVDWRPLEASRPRRLSLSRSPLSFPLEWASVSSMLGPEELLALDTPPTTLPLFRLVSEEEESPLRPGEPAPCPTSSSAPSTPPRECSYSSNH</sequence>
<reference evidence="2" key="1">
    <citation type="thesis" date="2021" institute="BYU ScholarsArchive" country="Provo, UT, USA">
        <title>Applications of and Algorithms for Genome Assembly and Genomic Analyses with an Emphasis on Marine Teleosts.</title>
        <authorList>
            <person name="Pickett B.D."/>
        </authorList>
    </citation>
    <scope>NUCLEOTIDE SEQUENCE</scope>
    <source>
        <strain evidence="2">HI-2016</strain>
    </source>
</reference>
<keyword evidence="3" id="KW-1185">Reference proteome</keyword>
<dbReference type="AlphaFoldDB" id="A0A8T2NJ20"/>
<evidence type="ECO:0000256" key="1">
    <source>
        <dbReference type="SAM" id="MobiDB-lite"/>
    </source>
</evidence>
<feature type="region of interest" description="Disordered" evidence="1">
    <location>
        <begin position="86"/>
        <end position="122"/>
    </location>
</feature>
<accession>A0A8T2NJ20</accession>
<comment type="caution">
    <text evidence="2">The sequence shown here is derived from an EMBL/GenBank/DDBJ whole genome shotgun (WGS) entry which is preliminary data.</text>
</comment>
<dbReference type="Proteomes" id="UP000824540">
    <property type="component" value="Unassembled WGS sequence"/>
</dbReference>
<protein>
    <submittedName>
        <fullName evidence="2">Uncharacterized protein</fullName>
    </submittedName>
</protein>
<evidence type="ECO:0000313" key="2">
    <source>
        <dbReference type="EMBL" id="KAG9338961.1"/>
    </source>
</evidence>
<evidence type="ECO:0000313" key="3">
    <source>
        <dbReference type="Proteomes" id="UP000824540"/>
    </source>
</evidence>
<dbReference type="EMBL" id="JAFBMS010000060">
    <property type="protein sequence ID" value="KAG9338961.1"/>
    <property type="molecule type" value="Genomic_DNA"/>
</dbReference>
<proteinExistence type="predicted"/>
<organism evidence="2 3">
    <name type="scientific">Albula glossodonta</name>
    <name type="common">roundjaw bonefish</name>
    <dbReference type="NCBI Taxonomy" id="121402"/>
    <lineage>
        <taxon>Eukaryota</taxon>
        <taxon>Metazoa</taxon>
        <taxon>Chordata</taxon>
        <taxon>Craniata</taxon>
        <taxon>Vertebrata</taxon>
        <taxon>Euteleostomi</taxon>
        <taxon>Actinopterygii</taxon>
        <taxon>Neopterygii</taxon>
        <taxon>Teleostei</taxon>
        <taxon>Albuliformes</taxon>
        <taxon>Albulidae</taxon>
        <taxon>Albula</taxon>
    </lineage>
</organism>